<evidence type="ECO:0000313" key="1">
    <source>
        <dbReference type="EMBL" id="KAH6926263.1"/>
    </source>
</evidence>
<dbReference type="EMBL" id="CM023487">
    <property type="protein sequence ID" value="KAH6926263.1"/>
    <property type="molecule type" value="Genomic_DNA"/>
</dbReference>
<gene>
    <name evidence="1" type="ORF">HPB50_015943</name>
</gene>
<dbReference type="Proteomes" id="UP000821845">
    <property type="component" value="Chromosome 7"/>
</dbReference>
<sequence length="109" mass="12552">MTADEAAVMGFAGSLGQVGLFDESASDWALYEERLTPILMVNRLPENDKRSRLFERHRSQDPRIPEIVNSTRIAFYKEFRGHQERFQRPPVPEAVRHLRAGQVSLELSK</sequence>
<accession>A0ACB7RUF8</accession>
<evidence type="ECO:0000313" key="2">
    <source>
        <dbReference type="Proteomes" id="UP000821845"/>
    </source>
</evidence>
<proteinExistence type="predicted"/>
<organism evidence="1 2">
    <name type="scientific">Hyalomma asiaticum</name>
    <name type="common">Tick</name>
    <dbReference type="NCBI Taxonomy" id="266040"/>
    <lineage>
        <taxon>Eukaryota</taxon>
        <taxon>Metazoa</taxon>
        <taxon>Ecdysozoa</taxon>
        <taxon>Arthropoda</taxon>
        <taxon>Chelicerata</taxon>
        <taxon>Arachnida</taxon>
        <taxon>Acari</taxon>
        <taxon>Parasitiformes</taxon>
        <taxon>Ixodida</taxon>
        <taxon>Ixodoidea</taxon>
        <taxon>Ixodidae</taxon>
        <taxon>Hyalomminae</taxon>
        <taxon>Hyalomma</taxon>
    </lineage>
</organism>
<comment type="caution">
    <text evidence="1">The sequence shown here is derived from an EMBL/GenBank/DDBJ whole genome shotgun (WGS) entry which is preliminary data.</text>
</comment>
<keyword evidence="2" id="KW-1185">Reference proteome</keyword>
<reference evidence="1" key="1">
    <citation type="submission" date="2020-05" db="EMBL/GenBank/DDBJ databases">
        <title>Large-scale comparative analyses of tick genomes elucidate their genetic diversity and vector capacities.</title>
        <authorList>
            <person name="Jia N."/>
            <person name="Wang J."/>
            <person name="Shi W."/>
            <person name="Du L."/>
            <person name="Sun Y."/>
            <person name="Zhan W."/>
            <person name="Jiang J."/>
            <person name="Wang Q."/>
            <person name="Zhang B."/>
            <person name="Ji P."/>
            <person name="Sakyi L.B."/>
            <person name="Cui X."/>
            <person name="Yuan T."/>
            <person name="Jiang B."/>
            <person name="Yang W."/>
            <person name="Lam T.T.-Y."/>
            <person name="Chang Q."/>
            <person name="Ding S."/>
            <person name="Wang X."/>
            <person name="Zhu J."/>
            <person name="Ruan X."/>
            <person name="Zhao L."/>
            <person name="Wei J."/>
            <person name="Que T."/>
            <person name="Du C."/>
            <person name="Cheng J."/>
            <person name="Dai P."/>
            <person name="Han X."/>
            <person name="Huang E."/>
            <person name="Gao Y."/>
            <person name="Liu J."/>
            <person name="Shao H."/>
            <person name="Ye R."/>
            <person name="Li L."/>
            <person name="Wei W."/>
            <person name="Wang X."/>
            <person name="Wang C."/>
            <person name="Yang T."/>
            <person name="Huo Q."/>
            <person name="Li W."/>
            <person name="Guo W."/>
            <person name="Chen H."/>
            <person name="Zhou L."/>
            <person name="Ni X."/>
            <person name="Tian J."/>
            <person name="Zhou Y."/>
            <person name="Sheng Y."/>
            <person name="Liu T."/>
            <person name="Pan Y."/>
            <person name="Xia L."/>
            <person name="Li J."/>
            <person name="Zhao F."/>
            <person name="Cao W."/>
        </authorList>
    </citation>
    <scope>NUCLEOTIDE SEQUENCE</scope>
    <source>
        <strain evidence="1">Hyas-2018</strain>
    </source>
</reference>
<name>A0ACB7RUF8_HYAAI</name>
<protein>
    <submittedName>
        <fullName evidence="1">Uncharacterized protein</fullName>
    </submittedName>
</protein>